<dbReference type="PANTHER" id="PTHR48111:SF49">
    <property type="entry name" value="HEME RESPONSE REGULATOR HSSR"/>
    <property type="match status" value="1"/>
</dbReference>
<evidence type="ECO:0000256" key="6">
    <source>
        <dbReference type="ARBA" id="ARBA00023026"/>
    </source>
</evidence>
<dbReference type="PANTHER" id="PTHR48111">
    <property type="entry name" value="REGULATOR OF RPOS"/>
    <property type="match status" value="1"/>
</dbReference>
<feature type="DNA-binding region" description="OmpR/PhoB-type" evidence="13">
    <location>
        <begin position="127"/>
        <end position="225"/>
    </location>
</feature>
<evidence type="ECO:0000256" key="8">
    <source>
        <dbReference type="ARBA" id="ARBA00023159"/>
    </source>
</evidence>
<evidence type="ECO:0000256" key="11">
    <source>
        <dbReference type="ARBA" id="ARBA00039976"/>
    </source>
</evidence>
<evidence type="ECO:0000256" key="12">
    <source>
        <dbReference type="PROSITE-ProRule" id="PRU00169"/>
    </source>
</evidence>
<keyword evidence="7 13" id="KW-0238">DNA-binding</keyword>
<dbReference type="SMART" id="SM00862">
    <property type="entry name" value="Trans_reg_C"/>
    <property type="match status" value="1"/>
</dbReference>
<dbReference type="Pfam" id="PF00072">
    <property type="entry name" value="Response_reg"/>
    <property type="match status" value="1"/>
</dbReference>
<evidence type="ECO:0000313" key="17">
    <source>
        <dbReference type="Proteomes" id="UP001189619"/>
    </source>
</evidence>
<dbReference type="SMART" id="SM00448">
    <property type="entry name" value="REC"/>
    <property type="match status" value="1"/>
</dbReference>
<evidence type="ECO:0000256" key="9">
    <source>
        <dbReference type="ARBA" id="ARBA00023163"/>
    </source>
</evidence>
<sequence length="227" mass="26522">MRSMATILVVDDDPHIRELVGVFLREEGFSVLEAADGREALALLETTRADLVILDIMMPNMDGWQLCRELRELYDTPMLMLTAKGETSQKIKGFQLGTDDYLVKPFEPLELVARVKALLRRYRIAVSQRVQIGELLLDRKTYEVQVGDKQLTLPLKEFELLFKLASYPGKTFSREELIEQIWGYDYEGDERTVDVHIKRLRERFPEERHSFRIRTIRGLGYRLEVRS</sequence>
<dbReference type="InterPro" id="IPR011006">
    <property type="entry name" value="CheY-like_superfamily"/>
</dbReference>
<keyword evidence="8" id="KW-0010">Activator</keyword>
<keyword evidence="17" id="KW-1185">Reference proteome</keyword>
<dbReference type="Gene3D" id="3.40.50.2300">
    <property type="match status" value="1"/>
</dbReference>
<evidence type="ECO:0000256" key="3">
    <source>
        <dbReference type="ARBA" id="ARBA00022553"/>
    </source>
</evidence>
<dbReference type="GO" id="GO:0000976">
    <property type="term" value="F:transcription cis-regulatory region binding"/>
    <property type="evidence" value="ECO:0007669"/>
    <property type="project" value="TreeGrafter"/>
</dbReference>
<evidence type="ECO:0000256" key="10">
    <source>
        <dbReference type="ARBA" id="ARBA00037471"/>
    </source>
</evidence>
<dbReference type="GO" id="GO:0000156">
    <property type="term" value="F:phosphorelay response regulator activity"/>
    <property type="evidence" value="ECO:0007669"/>
    <property type="project" value="TreeGrafter"/>
</dbReference>
<dbReference type="FunFam" id="1.10.10.10:FF:000018">
    <property type="entry name" value="DNA-binding response regulator ResD"/>
    <property type="match status" value="1"/>
</dbReference>
<proteinExistence type="predicted"/>
<dbReference type="KEGG" id="bayd:BSPP4475_10615"/>
<dbReference type="PROSITE" id="PS51755">
    <property type="entry name" value="OMPR_PHOB"/>
    <property type="match status" value="1"/>
</dbReference>
<dbReference type="GO" id="GO:0005829">
    <property type="term" value="C:cytosol"/>
    <property type="evidence" value="ECO:0007669"/>
    <property type="project" value="TreeGrafter"/>
</dbReference>
<dbReference type="PROSITE" id="PS50110">
    <property type="entry name" value="RESPONSE_REGULATORY"/>
    <property type="match status" value="1"/>
</dbReference>
<keyword evidence="3 12" id="KW-0597">Phosphoprotein</keyword>
<evidence type="ECO:0000313" key="16">
    <source>
        <dbReference type="EMBL" id="CAJ1002768.1"/>
    </source>
</evidence>
<evidence type="ECO:0000256" key="13">
    <source>
        <dbReference type="PROSITE-ProRule" id="PRU01091"/>
    </source>
</evidence>
<protein>
    <recommendedName>
        <fullName evidence="11">Heme response regulator HssR</fullName>
    </recommendedName>
</protein>
<dbReference type="AlphaFoldDB" id="A0AA48M7N0"/>
<comment type="function">
    <text evidence="10">Member of the two-component regulatory system HssS/HssR involved in intracellular heme homeostasis and tempering of staphylococcal virulence. Phosphorylated HssR binds to a direct repeat sequence within hrtAB promoter and activates the expression of hrtAB, an efflux pump, in response to extracellular heme, hemin, hemoglobin or blood.</text>
</comment>
<feature type="modified residue" description="4-aspartylphosphate" evidence="12">
    <location>
        <position position="55"/>
    </location>
</feature>
<dbReference type="CDD" id="cd17574">
    <property type="entry name" value="REC_OmpR"/>
    <property type="match status" value="1"/>
</dbReference>
<comment type="subcellular location">
    <subcellularLocation>
        <location evidence="1">Cytoplasm</location>
    </subcellularLocation>
</comment>
<evidence type="ECO:0000259" key="14">
    <source>
        <dbReference type="PROSITE" id="PS50110"/>
    </source>
</evidence>
<dbReference type="GO" id="GO:0006355">
    <property type="term" value="P:regulation of DNA-templated transcription"/>
    <property type="evidence" value="ECO:0007669"/>
    <property type="project" value="InterPro"/>
</dbReference>
<evidence type="ECO:0000256" key="4">
    <source>
        <dbReference type="ARBA" id="ARBA00023012"/>
    </source>
</evidence>
<dbReference type="SUPFAM" id="SSF52172">
    <property type="entry name" value="CheY-like"/>
    <property type="match status" value="1"/>
</dbReference>
<name>A0AA48M7N0_9BACL</name>
<evidence type="ECO:0000256" key="2">
    <source>
        <dbReference type="ARBA" id="ARBA00022490"/>
    </source>
</evidence>
<dbReference type="Pfam" id="PF00486">
    <property type="entry name" value="Trans_reg_C"/>
    <property type="match status" value="1"/>
</dbReference>
<dbReference type="GO" id="GO:0032993">
    <property type="term" value="C:protein-DNA complex"/>
    <property type="evidence" value="ECO:0007669"/>
    <property type="project" value="TreeGrafter"/>
</dbReference>
<keyword evidence="5" id="KW-0805">Transcription regulation</keyword>
<dbReference type="InterPro" id="IPR036388">
    <property type="entry name" value="WH-like_DNA-bd_sf"/>
</dbReference>
<keyword evidence="6" id="KW-0843">Virulence</keyword>
<feature type="domain" description="OmpR/PhoB-type" evidence="15">
    <location>
        <begin position="127"/>
        <end position="225"/>
    </location>
</feature>
<dbReference type="InterPro" id="IPR001867">
    <property type="entry name" value="OmpR/PhoB-type_DNA-bd"/>
</dbReference>
<dbReference type="CDD" id="cd00383">
    <property type="entry name" value="trans_reg_C"/>
    <property type="match status" value="1"/>
</dbReference>
<gene>
    <name evidence="16" type="ORF">BSPP4475_10615</name>
</gene>
<evidence type="ECO:0000259" key="15">
    <source>
        <dbReference type="PROSITE" id="PS51755"/>
    </source>
</evidence>
<dbReference type="InterPro" id="IPR001789">
    <property type="entry name" value="Sig_transdc_resp-reg_receiver"/>
</dbReference>
<dbReference type="InterPro" id="IPR039420">
    <property type="entry name" value="WalR-like"/>
</dbReference>
<evidence type="ECO:0000256" key="7">
    <source>
        <dbReference type="ARBA" id="ARBA00023125"/>
    </source>
</evidence>
<evidence type="ECO:0000256" key="5">
    <source>
        <dbReference type="ARBA" id="ARBA00023015"/>
    </source>
</evidence>
<dbReference type="Gene3D" id="6.10.250.690">
    <property type="match status" value="1"/>
</dbReference>
<dbReference type="EMBL" id="OY569118">
    <property type="protein sequence ID" value="CAJ1002768.1"/>
    <property type="molecule type" value="Genomic_DNA"/>
</dbReference>
<keyword evidence="4" id="KW-0902">Two-component regulatory system</keyword>
<organism evidence="16 17">
    <name type="scientific">Brevibacillus aydinogluensis</name>
    <dbReference type="NCBI Taxonomy" id="927786"/>
    <lineage>
        <taxon>Bacteria</taxon>
        <taxon>Bacillati</taxon>
        <taxon>Bacillota</taxon>
        <taxon>Bacilli</taxon>
        <taxon>Bacillales</taxon>
        <taxon>Paenibacillaceae</taxon>
        <taxon>Brevibacillus</taxon>
    </lineage>
</organism>
<reference evidence="16" key="1">
    <citation type="submission" date="2023-07" db="EMBL/GenBank/DDBJ databases">
        <authorList>
            <person name="Ivanov I."/>
            <person name="Teneva D."/>
            <person name="Stoikov I."/>
        </authorList>
    </citation>
    <scope>NUCLEOTIDE SEQUENCE</scope>
    <source>
        <strain evidence="16">4475</strain>
    </source>
</reference>
<keyword evidence="9" id="KW-0804">Transcription</keyword>
<dbReference type="Proteomes" id="UP001189619">
    <property type="component" value="Chromosome"/>
</dbReference>
<feature type="domain" description="Response regulatory" evidence="14">
    <location>
        <begin position="6"/>
        <end position="119"/>
    </location>
</feature>
<dbReference type="Gene3D" id="1.10.10.10">
    <property type="entry name" value="Winged helix-like DNA-binding domain superfamily/Winged helix DNA-binding domain"/>
    <property type="match status" value="1"/>
</dbReference>
<accession>A0AA48M7N0</accession>
<evidence type="ECO:0000256" key="1">
    <source>
        <dbReference type="ARBA" id="ARBA00004496"/>
    </source>
</evidence>
<dbReference type="FunFam" id="3.40.50.2300:FF:000001">
    <property type="entry name" value="DNA-binding response regulator PhoB"/>
    <property type="match status" value="1"/>
</dbReference>
<keyword evidence="2" id="KW-0963">Cytoplasm</keyword>